<evidence type="ECO:0000256" key="1">
    <source>
        <dbReference type="ARBA" id="ARBA00006484"/>
    </source>
</evidence>
<reference evidence="2 3" key="1">
    <citation type="submission" date="2018-05" db="EMBL/GenBank/DDBJ databases">
        <title>Genomic Encyclopedia of Type Strains, Phase IV (KMG-IV): sequencing the most valuable type-strain genomes for metagenomic binning, comparative biology and taxonomic classification.</title>
        <authorList>
            <person name="Goeker M."/>
        </authorList>
    </citation>
    <scope>NUCLEOTIDE SEQUENCE [LARGE SCALE GENOMIC DNA]</scope>
    <source>
        <strain evidence="2 3">DSM 6462</strain>
    </source>
</reference>
<dbReference type="FunFam" id="3.40.50.720:FF:000084">
    <property type="entry name" value="Short-chain dehydrogenase reductase"/>
    <property type="match status" value="1"/>
</dbReference>
<dbReference type="EMBL" id="QJJK01000017">
    <property type="protein sequence ID" value="PXW52248.1"/>
    <property type="molecule type" value="Genomic_DNA"/>
</dbReference>
<dbReference type="InterPro" id="IPR036291">
    <property type="entry name" value="NAD(P)-bd_dom_sf"/>
</dbReference>
<proteinExistence type="inferred from homology"/>
<dbReference type="PANTHER" id="PTHR42879">
    <property type="entry name" value="3-OXOACYL-(ACYL-CARRIER-PROTEIN) REDUCTASE"/>
    <property type="match status" value="1"/>
</dbReference>
<dbReference type="Pfam" id="PF13561">
    <property type="entry name" value="adh_short_C2"/>
    <property type="match status" value="1"/>
</dbReference>
<dbReference type="AlphaFoldDB" id="A0A2V3TUJ5"/>
<evidence type="ECO:0000313" key="2">
    <source>
        <dbReference type="EMBL" id="PXW52248.1"/>
    </source>
</evidence>
<dbReference type="OrthoDB" id="9780084at2"/>
<comment type="similarity">
    <text evidence="1">Belongs to the short-chain dehydrogenases/reductases (SDR) family.</text>
</comment>
<name>A0A2V3TUJ5_9HYPH</name>
<dbReference type="SUPFAM" id="SSF51735">
    <property type="entry name" value="NAD(P)-binding Rossmann-fold domains"/>
    <property type="match status" value="1"/>
</dbReference>
<sequence>MLSIDLTGQVAFVTASSRGIGRGIALMLAEAGAQVAVTWAAAREEAEAVAAEARARGADAFAVRCDVTDSACVDEAVAASIARWGKVDILVSNAGVGTAKPMTETTDAEYARVFDLNVRGFVATARAVLPGMKERRTGRVIAISSVTGRSGKAFRSPSPTYAGAKAALIGYSKGLARECAPYGITVNCVCPGWIDWGEKHAGAPAEVRAQALKEIALGRTGTPEDVAGATVFLASGLASYITGATLDVNGGLYMA</sequence>
<protein>
    <submittedName>
        <fullName evidence="2">3-oxoacyl-[acyl-carrier protein] reductase</fullName>
    </submittedName>
</protein>
<dbReference type="PRINTS" id="PR00081">
    <property type="entry name" value="GDHRDH"/>
</dbReference>
<dbReference type="PRINTS" id="PR00080">
    <property type="entry name" value="SDRFAMILY"/>
</dbReference>
<gene>
    <name evidence="2" type="ORF">C7450_117112</name>
</gene>
<keyword evidence="3" id="KW-1185">Reference proteome</keyword>
<accession>A0A2V3TUJ5</accession>
<dbReference type="RefSeq" id="WP_110378144.1">
    <property type="nucleotide sequence ID" value="NZ_CAKNFM010000006.1"/>
</dbReference>
<dbReference type="Proteomes" id="UP000248021">
    <property type="component" value="Unassembled WGS sequence"/>
</dbReference>
<evidence type="ECO:0000313" key="3">
    <source>
        <dbReference type="Proteomes" id="UP000248021"/>
    </source>
</evidence>
<dbReference type="Gene3D" id="3.40.50.720">
    <property type="entry name" value="NAD(P)-binding Rossmann-like Domain"/>
    <property type="match status" value="1"/>
</dbReference>
<comment type="caution">
    <text evidence="2">The sequence shown here is derived from an EMBL/GenBank/DDBJ whole genome shotgun (WGS) entry which is preliminary data.</text>
</comment>
<dbReference type="PANTHER" id="PTHR42879:SF2">
    <property type="entry name" value="3-OXOACYL-[ACYL-CARRIER-PROTEIN] REDUCTASE FABG"/>
    <property type="match status" value="1"/>
</dbReference>
<dbReference type="InterPro" id="IPR050259">
    <property type="entry name" value="SDR"/>
</dbReference>
<dbReference type="NCBIfam" id="NF009466">
    <property type="entry name" value="PRK12826.1-2"/>
    <property type="match status" value="1"/>
</dbReference>
<dbReference type="InterPro" id="IPR002347">
    <property type="entry name" value="SDR_fam"/>
</dbReference>
<organism evidence="2 3">
    <name type="scientific">Chelatococcus asaccharovorans</name>
    <dbReference type="NCBI Taxonomy" id="28210"/>
    <lineage>
        <taxon>Bacteria</taxon>
        <taxon>Pseudomonadati</taxon>
        <taxon>Pseudomonadota</taxon>
        <taxon>Alphaproteobacteria</taxon>
        <taxon>Hyphomicrobiales</taxon>
        <taxon>Chelatococcaceae</taxon>
        <taxon>Chelatococcus</taxon>
    </lineage>
</organism>